<name>A0A4P6JVP6_KTERU</name>
<dbReference type="AlphaFoldDB" id="A0A4P6JVP6"/>
<organism evidence="1 2">
    <name type="scientific">Ktedonosporobacter rubrisoli</name>
    <dbReference type="NCBI Taxonomy" id="2509675"/>
    <lineage>
        <taxon>Bacteria</taxon>
        <taxon>Bacillati</taxon>
        <taxon>Chloroflexota</taxon>
        <taxon>Ktedonobacteria</taxon>
        <taxon>Ktedonobacterales</taxon>
        <taxon>Ktedonosporobacteraceae</taxon>
        <taxon>Ktedonosporobacter</taxon>
    </lineage>
</organism>
<evidence type="ECO:0000313" key="2">
    <source>
        <dbReference type="Proteomes" id="UP000290365"/>
    </source>
</evidence>
<keyword evidence="2" id="KW-1185">Reference proteome</keyword>
<sequence length="199" mass="21438">MSNKGRESKGIKYATSEAEAKEVLEEQEEYALLTPAEQETAINVARDKTQGVKDAVKFIGDYLSQERSAQKKQARQLQATADLNAMAAVFPAGGLAQAILAAAASGYVGLEANVSAAGDQRAADIATARAQWQTAVNNGQFPAAITNVHTFPPENKAIQGKGNQGDTLAKRFWQANFISTWHGRTINVHVDLDKRDIPK</sequence>
<dbReference type="KEGG" id="kbs:EPA93_27110"/>
<proteinExistence type="predicted"/>
<dbReference type="RefSeq" id="WP_129890505.1">
    <property type="nucleotide sequence ID" value="NZ_CP035758.1"/>
</dbReference>
<protein>
    <submittedName>
        <fullName evidence="1">Uncharacterized protein</fullName>
    </submittedName>
</protein>
<dbReference type="OrthoDB" id="4130481at2"/>
<evidence type="ECO:0000313" key="1">
    <source>
        <dbReference type="EMBL" id="QBD79453.1"/>
    </source>
</evidence>
<gene>
    <name evidence="1" type="ORF">EPA93_27110</name>
</gene>
<dbReference type="EMBL" id="CP035758">
    <property type="protein sequence ID" value="QBD79453.1"/>
    <property type="molecule type" value="Genomic_DNA"/>
</dbReference>
<reference evidence="1 2" key="1">
    <citation type="submission" date="2019-01" db="EMBL/GenBank/DDBJ databases">
        <title>Ktedonosporobacter rubrisoli SCAWS-G2.</title>
        <authorList>
            <person name="Huang Y."/>
            <person name="Yan B."/>
        </authorList>
    </citation>
    <scope>NUCLEOTIDE SEQUENCE [LARGE SCALE GENOMIC DNA]</scope>
    <source>
        <strain evidence="1 2">SCAWS-G2</strain>
    </source>
</reference>
<dbReference type="Proteomes" id="UP000290365">
    <property type="component" value="Chromosome"/>
</dbReference>
<accession>A0A4P6JVP6</accession>